<dbReference type="GO" id="GO:0004040">
    <property type="term" value="F:amidase activity"/>
    <property type="evidence" value="ECO:0007669"/>
    <property type="project" value="UniProtKB-EC"/>
</dbReference>
<dbReference type="EC" id="3.5.1.4" evidence="3"/>
<reference evidence="3 4" key="1">
    <citation type="submission" date="2019-06" db="EMBL/GenBank/DDBJ databases">
        <title>Quisquiliibacterium sp. nov., isolated from a maize field.</title>
        <authorList>
            <person name="Lin S.-Y."/>
            <person name="Tsai C.-F."/>
            <person name="Young C.-C."/>
        </authorList>
    </citation>
    <scope>NUCLEOTIDE SEQUENCE [LARGE SCALE GENOMIC DNA]</scope>
    <source>
        <strain evidence="3 4">CC-CFT501</strain>
    </source>
</reference>
<protein>
    <submittedName>
        <fullName evidence="3">Amidase</fullName>
        <ecNumber evidence="3">3.5.1.4</ecNumber>
    </submittedName>
</protein>
<organism evidence="3 4">
    <name type="scientific">Zeimonas arvi</name>
    <dbReference type="NCBI Taxonomy" id="2498847"/>
    <lineage>
        <taxon>Bacteria</taxon>
        <taxon>Pseudomonadati</taxon>
        <taxon>Pseudomonadota</taxon>
        <taxon>Betaproteobacteria</taxon>
        <taxon>Burkholderiales</taxon>
        <taxon>Burkholderiaceae</taxon>
        <taxon>Zeimonas</taxon>
    </lineage>
</organism>
<feature type="domain" description="Amidase" evidence="2">
    <location>
        <begin position="27"/>
        <end position="460"/>
    </location>
</feature>
<evidence type="ECO:0000313" key="4">
    <source>
        <dbReference type="Proteomes" id="UP000321548"/>
    </source>
</evidence>
<dbReference type="EMBL" id="VDUY01000010">
    <property type="protein sequence ID" value="TXL62444.1"/>
    <property type="molecule type" value="Genomic_DNA"/>
</dbReference>
<dbReference type="PANTHER" id="PTHR11895">
    <property type="entry name" value="TRANSAMIDASE"/>
    <property type="match status" value="1"/>
</dbReference>
<gene>
    <name evidence="3" type="ORF">FHP08_17930</name>
</gene>
<evidence type="ECO:0000259" key="2">
    <source>
        <dbReference type="Pfam" id="PF01425"/>
    </source>
</evidence>
<accession>A0A5C8NKR3</accession>
<keyword evidence="4" id="KW-1185">Reference proteome</keyword>
<dbReference type="NCBIfam" id="NF004815">
    <property type="entry name" value="PRK06169.1"/>
    <property type="match status" value="1"/>
</dbReference>
<dbReference type="InterPro" id="IPR000120">
    <property type="entry name" value="Amidase"/>
</dbReference>
<comment type="caution">
    <text evidence="3">The sequence shown here is derived from an EMBL/GenBank/DDBJ whole genome shotgun (WGS) entry which is preliminary data.</text>
</comment>
<keyword evidence="3" id="KW-0378">Hydrolase</keyword>
<comment type="similarity">
    <text evidence="1">Belongs to the amidase family.</text>
</comment>
<dbReference type="SUPFAM" id="SSF75304">
    <property type="entry name" value="Amidase signature (AS) enzymes"/>
    <property type="match status" value="1"/>
</dbReference>
<sequence>MKHDEIAWLGADELTKAYRDRDLSPVDVTRAILDRIDALNPQINAYCLVDHEAALADAQASEARWQRGQPLGAIDGVPASVKDLILTRGWPTLRGSLTTDPAGPWDVDAPATARLREAGAVLLGKTTTPEFGWRGSTDSPVYGITRNPWRLDTTPGGSSGGATAAVAAGLGPFALGTDGGGSVRIPAAFTGTVGLKAHFGRIPAYPLSPMGTVAHIGPQTRTVADCARLFEVIARPDSRDWMSLPPTDRDWSADVAAGRRADGLEGLRIAYSPRLGYVKWVDARIEHALDAAAKKFAELGAIVEQADPGFDDCADVFRVHWFSSARHLLHRLPEDKLQRLDPGLREVIDYAERYTIADFMDAQLRRGQMAVAMAKLHQRYDLLLTPATAVLPFAVGRVMPEPPTGLDSGMTQDWTWWTPFSYPFNLTQQPAIVLGCGFSDDGLPISLQLVAPNHREDLCLRAAAAYEAATEWHRVRPPIG</sequence>
<evidence type="ECO:0000256" key="1">
    <source>
        <dbReference type="ARBA" id="ARBA00009199"/>
    </source>
</evidence>
<dbReference type="InterPro" id="IPR036928">
    <property type="entry name" value="AS_sf"/>
</dbReference>
<dbReference type="OrthoDB" id="8576090at2"/>
<dbReference type="InterPro" id="IPR023631">
    <property type="entry name" value="Amidase_dom"/>
</dbReference>
<name>A0A5C8NKR3_9BURK</name>
<proteinExistence type="inferred from homology"/>
<dbReference type="RefSeq" id="WP_147705884.1">
    <property type="nucleotide sequence ID" value="NZ_VDUY01000010.1"/>
</dbReference>
<dbReference type="Proteomes" id="UP000321548">
    <property type="component" value="Unassembled WGS sequence"/>
</dbReference>
<dbReference type="Pfam" id="PF01425">
    <property type="entry name" value="Amidase"/>
    <property type="match status" value="1"/>
</dbReference>
<dbReference type="Gene3D" id="3.90.1300.10">
    <property type="entry name" value="Amidase signature (AS) domain"/>
    <property type="match status" value="1"/>
</dbReference>
<dbReference type="PANTHER" id="PTHR11895:SF7">
    <property type="entry name" value="GLUTAMYL-TRNA(GLN) AMIDOTRANSFERASE SUBUNIT A, MITOCHONDRIAL"/>
    <property type="match status" value="1"/>
</dbReference>
<evidence type="ECO:0000313" key="3">
    <source>
        <dbReference type="EMBL" id="TXL62444.1"/>
    </source>
</evidence>
<dbReference type="AlphaFoldDB" id="A0A5C8NKR3"/>